<dbReference type="RefSeq" id="WP_380025264.1">
    <property type="nucleotide sequence ID" value="NZ_JBHSHC010000053.1"/>
</dbReference>
<comment type="caution">
    <text evidence="2">The sequence shown here is derived from an EMBL/GenBank/DDBJ whole genome shotgun (WGS) entry which is preliminary data.</text>
</comment>
<dbReference type="PANTHER" id="PTHR42852:SF13">
    <property type="entry name" value="PROTEIN DIPZ"/>
    <property type="match status" value="1"/>
</dbReference>
<protein>
    <submittedName>
        <fullName evidence="2">TlpA family protein disulfide reductase</fullName>
    </submittedName>
</protein>
<dbReference type="Pfam" id="PF08534">
    <property type="entry name" value="Redoxin"/>
    <property type="match status" value="1"/>
</dbReference>
<dbReference type="PANTHER" id="PTHR42852">
    <property type="entry name" value="THIOL:DISULFIDE INTERCHANGE PROTEIN DSBE"/>
    <property type="match status" value="1"/>
</dbReference>
<keyword evidence="3" id="KW-1185">Reference proteome</keyword>
<gene>
    <name evidence="2" type="ORF">ACFO8Q_08180</name>
</gene>
<dbReference type="EMBL" id="JBHSHC010000053">
    <property type="protein sequence ID" value="MFC4767339.1"/>
    <property type="molecule type" value="Genomic_DNA"/>
</dbReference>
<dbReference type="InterPro" id="IPR013740">
    <property type="entry name" value="Redoxin"/>
</dbReference>
<feature type="domain" description="Thioredoxin" evidence="1">
    <location>
        <begin position="40"/>
        <end position="173"/>
    </location>
</feature>
<name>A0ABV9Q0K5_9BACL</name>
<dbReference type="SUPFAM" id="SSF52833">
    <property type="entry name" value="Thioredoxin-like"/>
    <property type="match status" value="1"/>
</dbReference>
<sequence length="174" mass="19697">MKKIKKWILLFIVAAIPIAGIWAAKNPKILVEAFVDLGGLKKGDIFPTISGHDVEGTPLSFDLFKGKKYIVMMGKIDCGVCQSSYPTLEKWKERYPDIPFVMVGKGGKEEYAKVKQKHHFQFPILDADEEIQAALKMKVFPVFYVVDQSGKVAKRMNGFNADEFNDLIKKVREL</sequence>
<proteinExistence type="predicted"/>
<reference evidence="3" key="1">
    <citation type="journal article" date="2019" name="Int. J. Syst. Evol. Microbiol.">
        <title>The Global Catalogue of Microorganisms (GCM) 10K type strain sequencing project: providing services to taxonomists for standard genome sequencing and annotation.</title>
        <authorList>
            <consortium name="The Broad Institute Genomics Platform"/>
            <consortium name="The Broad Institute Genome Sequencing Center for Infectious Disease"/>
            <person name="Wu L."/>
            <person name="Ma J."/>
        </authorList>
    </citation>
    <scope>NUCLEOTIDE SEQUENCE [LARGE SCALE GENOMIC DNA]</scope>
    <source>
        <strain evidence="3">WYCCWR 12678</strain>
    </source>
</reference>
<dbReference type="Proteomes" id="UP001596002">
    <property type="component" value="Unassembled WGS sequence"/>
</dbReference>
<dbReference type="Gene3D" id="3.40.30.10">
    <property type="entry name" value="Glutaredoxin"/>
    <property type="match status" value="1"/>
</dbReference>
<dbReference type="CDD" id="cd02966">
    <property type="entry name" value="TlpA_like_family"/>
    <property type="match status" value="1"/>
</dbReference>
<evidence type="ECO:0000313" key="2">
    <source>
        <dbReference type="EMBL" id="MFC4767339.1"/>
    </source>
</evidence>
<dbReference type="InterPro" id="IPR013766">
    <property type="entry name" value="Thioredoxin_domain"/>
</dbReference>
<dbReference type="InterPro" id="IPR050553">
    <property type="entry name" value="Thioredoxin_ResA/DsbE_sf"/>
</dbReference>
<evidence type="ECO:0000259" key="1">
    <source>
        <dbReference type="PROSITE" id="PS51352"/>
    </source>
</evidence>
<accession>A0ABV9Q0K5</accession>
<evidence type="ECO:0000313" key="3">
    <source>
        <dbReference type="Proteomes" id="UP001596002"/>
    </source>
</evidence>
<organism evidence="2 3">
    <name type="scientific">Effusibacillus consociatus</name>
    <dbReference type="NCBI Taxonomy" id="1117041"/>
    <lineage>
        <taxon>Bacteria</taxon>
        <taxon>Bacillati</taxon>
        <taxon>Bacillota</taxon>
        <taxon>Bacilli</taxon>
        <taxon>Bacillales</taxon>
        <taxon>Alicyclobacillaceae</taxon>
        <taxon>Effusibacillus</taxon>
    </lineage>
</organism>
<dbReference type="InterPro" id="IPR036249">
    <property type="entry name" value="Thioredoxin-like_sf"/>
</dbReference>
<dbReference type="PROSITE" id="PS51352">
    <property type="entry name" value="THIOREDOXIN_2"/>
    <property type="match status" value="1"/>
</dbReference>